<reference evidence="2" key="1">
    <citation type="submission" date="2019-03" db="EMBL/GenBank/DDBJ databases">
        <title>Lake Tanganyika Metagenome-Assembled Genomes (MAGs).</title>
        <authorList>
            <person name="Tran P."/>
        </authorList>
    </citation>
    <scope>NUCLEOTIDE SEQUENCE</scope>
    <source>
        <strain evidence="2">M_DeepCast_50m_m2_156</strain>
    </source>
</reference>
<keyword evidence="1" id="KW-0472">Membrane</keyword>
<protein>
    <recommendedName>
        <fullName evidence="4">Glycosyltransferase family 4 protein</fullName>
    </recommendedName>
</protein>
<keyword evidence="1" id="KW-0812">Transmembrane</keyword>
<dbReference type="AlphaFoldDB" id="A0A8T4C725"/>
<proteinExistence type="predicted"/>
<evidence type="ECO:0008006" key="4">
    <source>
        <dbReference type="Google" id="ProtNLM"/>
    </source>
</evidence>
<name>A0A8T4C725_9ARCH</name>
<organism evidence="2 3">
    <name type="scientific">Candidatus Iainarchaeum sp</name>
    <dbReference type="NCBI Taxonomy" id="3101447"/>
    <lineage>
        <taxon>Archaea</taxon>
        <taxon>Candidatus Iainarchaeota</taxon>
        <taxon>Candidatus Iainarchaeia</taxon>
        <taxon>Candidatus Iainarchaeales</taxon>
        <taxon>Candidatus Iainarchaeaceae</taxon>
        <taxon>Candidatus Iainarchaeum</taxon>
    </lineage>
</organism>
<accession>A0A8T4C725</accession>
<keyword evidence="1" id="KW-1133">Transmembrane helix</keyword>
<feature type="transmembrane region" description="Helical" evidence="1">
    <location>
        <begin position="100"/>
        <end position="120"/>
    </location>
</feature>
<evidence type="ECO:0000313" key="3">
    <source>
        <dbReference type="Proteomes" id="UP000774699"/>
    </source>
</evidence>
<evidence type="ECO:0000313" key="2">
    <source>
        <dbReference type="EMBL" id="MBM3281750.1"/>
    </source>
</evidence>
<comment type="caution">
    <text evidence="2">The sequence shown here is derived from an EMBL/GenBank/DDBJ whole genome shotgun (WGS) entry which is preliminary data.</text>
</comment>
<dbReference type="EMBL" id="VGJJ01000001">
    <property type="protein sequence ID" value="MBM3281750.1"/>
    <property type="molecule type" value="Genomic_DNA"/>
</dbReference>
<dbReference type="Proteomes" id="UP000774699">
    <property type="component" value="Unassembled WGS sequence"/>
</dbReference>
<sequence length="141" mass="16360">MSNNKTERVGMKIIIIGPLPPTRGGIAGATHEFCTLLGESNTVIGLSFKRLYPSILFAHSRMDEKKEKLSYEKREWVDALNPLNWWNVSTFIRREKPDRVFFVWWTTYLFPCYFFINLLIRGHTTTAAMIHNVFPHGVKNA</sequence>
<evidence type="ECO:0000256" key="1">
    <source>
        <dbReference type="SAM" id="Phobius"/>
    </source>
</evidence>
<gene>
    <name evidence="2" type="ORF">FJY86_00190</name>
</gene>